<dbReference type="EMBL" id="UGHV01000001">
    <property type="protein sequence ID" value="STO96795.1"/>
    <property type="molecule type" value="Genomic_DNA"/>
</dbReference>
<feature type="region of interest" description="Disordered" evidence="1">
    <location>
        <begin position="339"/>
        <end position="368"/>
    </location>
</feature>
<feature type="compositionally biased region" description="Basic residues" evidence="1">
    <location>
        <begin position="431"/>
        <end position="442"/>
    </location>
</feature>
<feature type="region of interest" description="Disordered" evidence="1">
    <location>
        <begin position="400"/>
        <end position="442"/>
    </location>
</feature>
<gene>
    <name evidence="2" type="ORF">NCTC12410_00612</name>
</gene>
<accession>A0A377J3C5</accession>
<dbReference type="AlphaFoldDB" id="A0A377J3C5"/>
<feature type="region of interest" description="Disordered" evidence="1">
    <location>
        <begin position="128"/>
        <end position="192"/>
    </location>
</feature>
<protein>
    <submittedName>
        <fullName evidence="2">Uncharacterized protein</fullName>
    </submittedName>
</protein>
<reference evidence="2 3" key="1">
    <citation type="submission" date="2018-06" db="EMBL/GenBank/DDBJ databases">
        <authorList>
            <consortium name="Pathogen Informatics"/>
            <person name="Doyle S."/>
        </authorList>
    </citation>
    <scope>NUCLEOTIDE SEQUENCE [LARGE SCALE GENOMIC DNA]</scope>
    <source>
        <strain evidence="2 3">NCTC12410</strain>
    </source>
</reference>
<sequence length="442" mass="47752">MKVCLVDVGIKNSVRNGGGGGTLERVGFPAKNGDCGARAAVTYAKYAPLHALAKPHFYHPNPTASNFALKSSQNHDSISTILESFAGSLTFLAFPKADSSPKILESYIALESKDLSLRALAQDKARQSISAQADSKKAQNRETLESYIDSQNHKTRRRRSFFSKSTSSDSTLESTFSQSHDSKSHAHSLSSRDLRQQVVAIHKSAKADSSNAANFTTAKKVDSSKDYSASAECMDCHAIATALARNDKKNAASKKVDSRSEAQNLKTPAKDSGIFDKTAQSVFDSHTTGGRIFLKKHRRNLSGVPCFDTNAELQKVDSSPNAHFSVIASRDSGVAIHKGAKVDSSKQATNVSKQPKDSKSEAQNLKTPAKDSRILEIESGLFKRVQRRILGVCNCSTRAEIADSSPKPAAAVQGEAEAGFFRKAESTKQKPTPKPKPQRLPL</sequence>
<evidence type="ECO:0000313" key="3">
    <source>
        <dbReference type="Proteomes" id="UP000254841"/>
    </source>
</evidence>
<evidence type="ECO:0000256" key="1">
    <source>
        <dbReference type="SAM" id="MobiDB-lite"/>
    </source>
</evidence>
<organism evidence="2 3">
    <name type="scientific">Helicobacter canis</name>
    <dbReference type="NCBI Taxonomy" id="29419"/>
    <lineage>
        <taxon>Bacteria</taxon>
        <taxon>Pseudomonadati</taxon>
        <taxon>Campylobacterota</taxon>
        <taxon>Epsilonproteobacteria</taxon>
        <taxon>Campylobacterales</taxon>
        <taxon>Helicobacteraceae</taxon>
        <taxon>Helicobacter</taxon>
    </lineage>
</organism>
<name>A0A377J3C5_9HELI</name>
<feature type="region of interest" description="Disordered" evidence="1">
    <location>
        <begin position="247"/>
        <end position="271"/>
    </location>
</feature>
<feature type="compositionally biased region" description="Basic and acidic residues" evidence="1">
    <location>
        <begin position="247"/>
        <end position="260"/>
    </location>
</feature>
<proteinExistence type="predicted"/>
<feature type="compositionally biased region" description="Basic and acidic residues" evidence="1">
    <location>
        <begin position="180"/>
        <end position="192"/>
    </location>
</feature>
<feature type="compositionally biased region" description="Basic and acidic residues" evidence="1">
    <location>
        <begin position="134"/>
        <end position="144"/>
    </location>
</feature>
<dbReference type="Proteomes" id="UP000254841">
    <property type="component" value="Unassembled WGS sequence"/>
</dbReference>
<evidence type="ECO:0000313" key="2">
    <source>
        <dbReference type="EMBL" id="STO96795.1"/>
    </source>
</evidence>
<feature type="compositionally biased region" description="Low complexity" evidence="1">
    <location>
        <begin position="162"/>
        <end position="179"/>
    </location>
</feature>